<evidence type="ECO:0000313" key="1">
    <source>
        <dbReference type="EMBL" id="KAF6038386.1"/>
    </source>
</evidence>
<proteinExistence type="predicted"/>
<dbReference type="AlphaFoldDB" id="A0A7J7KLF8"/>
<evidence type="ECO:0000313" key="2">
    <source>
        <dbReference type="Proteomes" id="UP000593567"/>
    </source>
</evidence>
<accession>A0A7J7KLF8</accession>
<organism evidence="1 2">
    <name type="scientific">Bugula neritina</name>
    <name type="common">Brown bryozoan</name>
    <name type="synonym">Sertularia neritina</name>
    <dbReference type="NCBI Taxonomy" id="10212"/>
    <lineage>
        <taxon>Eukaryota</taxon>
        <taxon>Metazoa</taxon>
        <taxon>Spiralia</taxon>
        <taxon>Lophotrochozoa</taxon>
        <taxon>Bryozoa</taxon>
        <taxon>Gymnolaemata</taxon>
        <taxon>Cheilostomatida</taxon>
        <taxon>Flustrina</taxon>
        <taxon>Buguloidea</taxon>
        <taxon>Bugulidae</taxon>
        <taxon>Bugula</taxon>
    </lineage>
</organism>
<protein>
    <submittedName>
        <fullName evidence="1">Uncharacterized protein</fullName>
    </submittedName>
</protein>
<comment type="caution">
    <text evidence="1">The sequence shown here is derived from an EMBL/GenBank/DDBJ whole genome shotgun (WGS) entry which is preliminary data.</text>
</comment>
<dbReference type="Proteomes" id="UP000593567">
    <property type="component" value="Unassembled WGS sequence"/>
</dbReference>
<name>A0A7J7KLF8_BUGNE</name>
<sequence length="622" mass="69526">MAAAASTPQAAEQSYPSLKYLKNADSILIGPTFFNKKRVLVIASKEGITHCCTYEDHCTADLVIRDKENHVRFCIGGAALSLPTIRAYIQHKTSKIGKIVNEKMIIHGASGESGGTFTQDSTKVQNQHKYRYVEENSKQEKAGLLVSNGTVTIRMAVSLSTSAKALIITYGINLALARHRSKVFNSSVSEYNITQHLGSITNQCYPLPDSECGIPRLATLCIPKTEHIIVRLFQKNKAHTKYSFAVIDADKGNEVFMTAVYHPDIKRLEYVEAFGSVLYYAYGFGHMSHNLRLLASPMGECCGAVQRVEERHRAQTCVFSIHELPSNHPNCKLKCIVSRDIRYSESIDILDSNNESNVTMKIRETHIDLYMYSFLLPSVKLLAVTFAMKVLLQHLKSHERLFCPDVEPFKKNYFAYRQPESMETFAENYNEIMSDKNKLCFRGSARDFDKKILFLDALYPSMETSYIILKLKCTLHPNAMDLKSAEVLTPSGLPIVLIKYSADGKLSTVMNHYAGIIGTVDRQQIKDATGTHLADIEQKGQGRRTVFEGSDSAGKMFTVNIGNSIDSVELSVDENAGWRMNVLALAFALKAGFMEYKLHQYPLPRMEVIPSLADVDGSGEDD</sequence>
<keyword evidence="2" id="KW-1185">Reference proteome</keyword>
<reference evidence="1" key="1">
    <citation type="submission" date="2020-06" db="EMBL/GenBank/DDBJ databases">
        <title>Draft genome of Bugula neritina, a colonial animal packing powerful symbionts and potential medicines.</title>
        <authorList>
            <person name="Rayko M."/>
        </authorList>
    </citation>
    <scope>NUCLEOTIDE SEQUENCE [LARGE SCALE GENOMIC DNA]</scope>
    <source>
        <strain evidence="1">Kwan_BN1</strain>
    </source>
</reference>
<dbReference type="EMBL" id="VXIV02000418">
    <property type="protein sequence ID" value="KAF6038386.1"/>
    <property type="molecule type" value="Genomic_DNA"/>
</dbReference>
<gene>
    <name evidence="1" type="ORF">EB796_003289</name>
</gene>